<dbReference type="AlphaFoldDB" id="A0A1Q6A5X1"/>
<accession>A0A1Q6A5X1</accession>
<dbReference type="EMBL" id="MPPL01000001">
    <property type="protein sequence ID" value="OKS89404.1"/>
    <property type="molecule type" value="Genomic_DNA"/>
</dbReference>
<dbReference type="Proteomes" id="UP000186720">
    <property type="component" value="Unassembled WGS sequence"/>
</dbReference>
<protein>
    <submittedName>
        <fullName evidence="1">Uncharacterized protein</fullName>
    </submittedName>
</protein>
<reference evidence="1 2" key="1">
    <citation type="submission" date="2016-11" db="EMBL/GenBank/DDBJ databases">
        <title>Whole Genome Sequencing of Mucilaginibacter polytrichastri RG4-7(T) isolated from the moss sample.</title>
        <authorList>
            <person name="Li Y."/>
        </authorList>
    </citation>
    <scope>NUCLEOTIDE SEQUENCE [LARGE SCALE GENOMIC DNA]</scope>
    <source>
        <strain evidence="1 2">RG4-7</strain>
    </source>
</reference>
<sequence length="58" mass="6594">MIKIENKYLKQADDCHTPPAHHIWLCGMKIGFSGILNRSRHAYTNTPILILMKAISTT</sequence>
<organism evidence="1 2">
    <name type="scientific">Mucilaginibacter polytrichastri</name>
    <dbReference type="NCBI Taxonomy" id="1302689"/>
    <lineage>
        <taxon>Bacteria</taxon>
        <taxon>Pseudomonadati</taxon>
        <taxon>Bacteroidota</taxon>
        <taxon>Sphingobacteriia</taxon>
        <taxon>Sphingobacteriales</taxon>
        <taxon>Sphingobacteriaceae</taxon>
        <taxon>Mucilaginibacter</taxon>
    </lineage>
</organism>
<evidence type="ECO:0000313" key="1">
    <source>
        <dbReference type="EMBL" id="OKS89404.1"/>
    </source>
</evidence>
<name>A0A1Q6A5X1_9SPHI</name>
<proteinExistence type="predicted"/>
<gene>
    <name evidence="1" type="ORF">RG47T_4888</name>
</gene>
<keyword evidence="2" id="KW-1185">Reference proteome</keyword>
<comment type="caution">
    <text evidence="1">The sequence shown here is derived from an EMBL/GenBank/DDBJ whole genome shotgun (WGS) entry which is preliminary data.</text>
</comment>
<evidence type="ECO:0000313" key="2">
    <source>
        <dbReference type="Proteomes" id="UP000186720"/>
    </source>
</evidence>